<accession>A0AC61RY94</accession>
<proteinExistence type="predicted"/>
<protein>
    <submittedName>
        <fullName evidence="1">Uncharacterized protein</fullName>
    </submittedName>
</protein>
<evidence type="ECO:0000313" key="1">
    <source>
        <dbReference type="EMBL" id="TGY96632.1"/>
    </source>
</evidence>
<name>A0AC61RY94_9FIRM</name>
<dbReference type="EMBL" id="SRYA01000014">
    <property type="protein sequence ID" value="TGY96632.1"/>
    <property type="molecule type" value="Genomic_DNA"/>
</dbReference>
<keyword evidence="2" id="KW-1185">Reference proteome</keyword>
<evidence type="ECO:0000313" key="2">
    <source>
        <dbReference type="Proteomes" id="UP000304953"/>
    </source>
</evidence>
<comment type="caution">
    <text evidence="1">The sequence shown here is derived from an EMBL/GenBank/DDBJ whole genome shotgun (WGS) entry which is preliminary data.</text>
</comment>
<organism evidence="1 2">
    <name type="scientific">Petralouisia muris</name>
    <dbReference type="NCBI Taxonomy" id="3032872"/>
    <lineage>
        <taxon>Bacteria</taxon>
        <taxon>Bacillati</taxon>
        <taxon>Bacillota</taxon>
        <taxon>Clostridia</taxon>
        <taxon>Lachnospirales</taxon>
        <taxon>Lachnospiraceae</taxon>
        <taxon>Petralouisia</taxon>
    </lineage>
</organism>
<gene>
    <name evidence="1" type="ORF">E5329_08710</name>
</gene>
<reference evidence="1" key="1">
    <citation type="submission" date="2019-04" db="EMBL/GenBank/DDBJ databases">
        <title>Microbes associate with the intestines of laboratory mice.</title>
        <authorList>
            <person name="Navarre W."/>
            <person name="Wong E."/>
            <person name="Huang K."/>
            <person name="Tropini C."/>
            <person name="Ng K."/>
            <person name="Yu B."/>
        </authorList>
    </citation>
    <scope>NUCLEOTIDE SEQUENCE</scope>
    <source>
        <strain evidence="1">NM01_1-7b</strain>
    </source>
</reference>
<sequence>MATITMASLAMKYKDFRVPALKVKSGGFDLIGESDYAVESVEVTLSQTAASAAVIKLTNVYDLETRSFRSDVSSDFILGELVEVEMGYGSSLTSLFYGYVDEITYELSENPSIRVTAVDVRRMMMGSKKSNISHQVKSYSDAFNEVIKKYKPAYKSKNVDVTDKLETDCILQNGSDYEFIKEELCKKANRDFFVHAGNVYFKEITAELFYTVELEWAKDIISFQRRASFQDLVIKIMGQDVDKKEEVTAEVKVKADDKQKSLVQSEKTEMNASVEDNNDAKKIADHKADEEKKQARQASGVCIGIPEIQAGGRVKIKDGDAELIDGTYDIMEAKHIFSGDGYQTSFEVGGWKR</sequence>
<dbReference type="Proteomes" id="UP000304953">
    <property type="component" value="Unassembled WGS sequence"/>
</dbReference>